<evidence type="ECO:0000313" key="1">
    <source>
        <dbReference type="EMBL" id="VTR52242.1"/>
    </source>
</evidence>
<dbReference type="Proteomes" id="UP000308196">
    <property type="component" value="Chromosome"/>
</dbReference>
<protein>
    <submittedName>
        <fullName evidence="1">Uncharacterized protein</fullName>
    </submittedName>
</protein>
<accession>A0A4U9W057</accession>
<dbReference type="EMBL" id="LR590484">
    <property type="protein sequence ID" value="VTR52242.1"/>
    <property type="molecule type" value="Genomic_DNA"/>
</dbReference>
<dbReference type="AlphaFoldDB" id="A0A4U9W057"/>
<proteinExistence type="predicted"/>
<dbReference type="KEGG" id="stha:NCTC11429_04539"/>
<name>A0A4U9W057_9SPHI</name>
<organism evidence="1 2">
    <name type="scientific">Sphingobacterium thalpophilum</name>
    <dbReference type="NCBI Taxonomy" id="259"/>
    <lineage>
        <taxon>Bacteria</taxon>
        <taxon>Pseudomonadati</taxon>
        <taxon>Bacteroidota</taxon>
        <taxon>Sphingobacteriia</taxon>
        <taxon>Sphingobacteriales</taxon>
        <taxon>Sphingobacteriaceae</taxon>
        <taxon>Sphingobacterium</taxon>
    </lineage>
</organism>
<gene>
    <name evidence="1" type="ORF">NCTC11429_04539</name>
</gene>
<evidence type="ECO:0000313" key="2">
    <source>
        <dbReference type="Proteomes" id="UP000308196"/>
    </source>
</evidence>
<dbReference type="STRING" id="1123265.GCA_000686625_03529"/>
<sequence length="48" mass="5551">MPPAIGQMIRPLKFIRVTLIASEIKTAILRHVQEKNNSYAPRLFKCKK</sequence>
<reference evidence="1 2" key="1">
    <citation type="submission" date="2019-05" db="EMBL/GenBank/DDBJ databases">
        <authorList>
            <consortium name="Pathogen Informatics"/>
        </authorList>
    </citation>
    <scope>NUCLEOTIDE SEQUENCE [LARGE SCALE GENOMIC DNA]</scope>
    <source>
        <strain evidence="1 2">NCTC11429</strain>
    </source>
</reference>